<evidence type="ECO:0000313" key="3">
    <source>
        <dbReference type="EMBL" id="CZR54044.1"/>
    </source>
</evidence>
<gene>
    <name evidence="3" type="ORF">PAC_03927</name>
</gene>
<evidence type="ECO:0000313" key="4">
    <source>
        <dbReference type="Proteomes" id="UP000184330"/>
    </source>
</evidence>
<dbReference type="STRING" id="576137.A0A1L7WMP8"/>
<feature type="compositionally biased region" description="Low complexity" evidence="1">
    <location>
        <begin position="25"/>
        <end position="45"/>
    </location>
</feature>
<feature type="region of interest" description="Disordered" evidence="1">
    <location>
        <begin position="1"/>
        <end position="55"/>
    </location>
</feature>
<keyword evidence="4" id="KW-1185">Reference proteome</keyword>
<protein>
    <recommendedName>
        <fullName evidence="2">YAG7-like dimerisation domain-containing protein</fullName>
    </recommendedName>
</protein>
<dbReference type="OrthoDB" id="5399559at2759"/>
<evidence type="ECO:0000259" key="2">
    <source>
        <dbReference type="Pfam" id="PF26434"/>
    </source>
</evidence>
<dbReference type="AlphaFoldDB" id="A0A1L7WMP8"/>
<feature type="domain" description="YAG7-like dimerisation" evidence="2">
    <location>
        <begin position="174"/>
        <end position="258"/>
    </location>
</feature>
<evidence type="ECO:0000256" key="1">
    <source>
        <dbReference type="SAM" id="MobiDB-lite"/>
    </source>
</evidence>
<dbReference type="InterPro" id="IPR058602">
    <property type="entry name" value="YAG7_dimerisation_dom"/>
</dbReference>
<feature type="region of interest" description="Disordered" evidence="1">
    <location>
        <begin position="366"/>
        <end position="470"/>
    </location>
</feature>
<dbReference type="Proteomes" id="UP000184330">
    <property type="component" value="Unassembled WGS sequence"/>
</dbReference>
<organism evidence="3 4">
    <name type="scientific">Phialocephala subalpina</name>
    <dbReference type="NCBI Taxonomy" id="576137"/>
    <lineage>
        <taxon>Eukaryota</taxon>
        <taxon>Fungi</taxon>
        <taxon>Dikarya</taxon>
        <taxon>Ascomycota</taxon>
        <taxon>Pezizomycotina</taxon>
        <taxon>Leotiomycetes</taxon>
        <taxon>Helotiales</taxon>
        <taxon>Mollisiaceae</taxon>
        <taxon>Phialocephala</taxon>
        <taxon>Phialocephala fortinii species complex</taxon>
    </lineage>
</organism>
<reference evidence="3 4" key="1">
    <citation type="submission" date="2016-03" db="EMBL/GenBank/DDBJ databases">
        <authorList>
            <person name="Ploux O."/>
        </authorList>
    </citation>
    <scope>NUCLEOTIDE SEQUENCE [LARGE SCALE GENOMIC DNA]</scope>
    <source>
        <strain evidence="3 4">UAMH 11012</strain>
    </source>
</reference>
<feature type="compositionally biased region" description="Gly residues" evidence="1">
    <location>
        <begin position="440"/>
        <end position="461"/>
    </location>
</feature>
<name>A0A1L7WMP8_9HELO</name>
<sequence length="470" mass="49481">MAASATQNPAVKTESKSAKKKKAKAASAESEASAPAVTEATPSAADSTAGDGGYESPYIKELYKNIRNVNKKITNASKVDSIVASNPGKSLDELVSAKLINADQKAQILKKPALQASLTQLEEQIAQYKKFDQDYKSATQAEKAEFEKSLTERANKELADAVAAAKLEAGLAAQKEQQDNLLLLSQFLKLAAIRRSEEEAAELEESKALEGLLGQVYTGDATAVAAMMNLIQGTSEKVVAVTGDVLSIDFAHLKTISSAVPPTISAEPEFRDVDDEETVPGTPPAVETSEYPVQSDPTIANAGLTEIDAPQAASLTNGHGEPVFETQGIPQNSGFGDGAANAAAEANWDHSNDLSTSQEWVEVPRDATETDTGITATPAAPSQVQSWADDQPESPTQPISTPPNPNDGFQEIQRNRGGRGQNQYRGGRGGPRGDGSFNRGRGGFRGRGGEGFRGGRGGPRGNRGRGSDES</sequence>
<feature type="compositionally biased region" description="Polar residues" evidence="1">
    <location>
        <begin position="370"/>
        <end position="399"/>
    </location>
</feature>
<dbReference type="EMBL" id="FJOG01000004">
    <property type="protein sequence ID" value="CZR54044.1"/>
    <property type="molecule type" value="Genomic_DNA"/>
</dbReference>
<accession>A0A1L7WMP8</accession>
<proteinExistence type="predicted"/>
<dbReference type="Pfam" id="PF26434">
    <property type="entry name" value="YAG7_C"/>
    <property type="match status" value="1"/>
</dbReference>